<reference evidence="1" key="1">
    <citation type="submission" date="2020-07" db="EMBL/GenBank/DDBJ databases">
        <authorList>
            <person name="Pettersson B.M.F."/>
            <person name="Behra P.R.K."/>
            <person name="Ramesh M."/>
            <person name="Das S."/>
            <person name="Dasgupta S."/>
            <person name="Kirsebom L.A."/>
        </authorList>
    </citation>
    <scope>NUCLEOTIDE SEQUENCE</scope>
    <source>
        <strain evidence="1">DSM 44615</strain>
    </source>
</reference>
<name>A0A9X2YMP0_9MYCO</name>
<evidence type="ECO:0000313" key="2">
    <source>
        <dbReference type="Proteomes" id="UP001140293"/>
    </source>
</evidence>
<dbReference type="EMBL" id="JACKSJ010000104">
    <property type="protein sequence ID" value="MCV7170960.1"/>
    <property type="molecule type" value="Genomic_DNA"/>
</dbReference>
<dbReference type="AlphaFoldDB" id="A0A9X2YMP0"/>
<dbReference type="Proteomes" id="UP001140293">
    <property type="component" value="Unassembled WGS sequence"/>
</dbReference>
<gene>
    <name evidence="1" type="ORF">H7I41_13660</name>
</gene>
<protein>
    <submittedName>
        <fullName evidence="1">Uncharacterized protein</fullName>
    </submittedName>
</protein>
<organism evidence="1 2">
    <name type="scientific">[Mycobacterium] manitobense</name>
    <dbReference type="NCBI Taxonomy" id="190147"/>
    <lineage>
        <taxon>Bacteria</taxon>
        <taxon>Bacillati</taxon>
        <taxon>Actinomycetota</taxon>
        <taxon>Actinomycetes</taxon>
        <taxon>Mycobacteriales</taxon>
        <taxon>Mycobacteriaceae</taxon>
        <taxon>Mycolicibacterium</taxon>
    </lineage>
</organism>
<evidence type="ECO:0000313" key="1">
    <source>
        <dbReference type="EMBL" id="MCV7170960.1"/>
    </source>
</evidence>
<keyword evidence="2" id="KW-1185">Reference proteome</keyword>
<proteinExistence type="predicted"/>
<sequence length="137" mass="14609">MSLIFGMGHPQWCAAVLLSAAAALTGCGTDVTDGDPTPAPPPTVTAAQQDCGLAPLSRPRTGRDIHVVRGTTNIDCPEALRVIEKWDAAPGGRSAGYFIEIEDWDCTAAGDWQDRLPDQHMMTCERADGALVHLDRP</sequence>
<comment type="caution">
    <text evidence="1">The sequence shown here is derived from an EMBL/GenBank/DDBJ whole genome shotgun (WGS) entry which is preliminary data.</text>
</comment>
<dbReference type="RefSeq" id="WP_264013142.1">
    <property type="nucleotide sequence ID" value="NZ_JACKSJ010000104.1"/>
</dbReference>
<reference evidence="1" key="2">
    <citation type="journal article" date="2022" name="BMC Genomics">
        <title>Comparative genome analysis of mycobacteria focusing on tRNA and non-coding RNA.</title>
        <authorList>
            <person name="Behra P.R.K."/>
            <person name="Pettersson B.M.F."/>
            <person name="Ramesh M."/>
            <person name="Das S."/>
            <person name="Dasgupta S."/>
            <person name="Kirsebom L.A."/>
        </authorList>
    </citation>
    <scope>NUCLEOTIDE SEQUENCE</scope>
    <source>
        <strain evidence="1">DSM 44615</strain>
    </source>
</reference>
<accession>A0A9X2YMP0</accession>